<dbReference type="Gramene" id="KGN54285">
    <property type="protein sequence ID" value="KGN54285"/>
    <property type="gene ID" value="Csa_4G296870"/>
</dbReference>
<sequence length="276" mass="31336">MAPILQKNTTTKFHFTHPNHPLIHLSNDQDYFCDGCKTFGSDSRYRCHCCDFDIHELCANCPAKLSSLSFHHHLLALDFQIRTLVDRCCDICHDPVHGLVYRCNDCDFNAHPLCTQLPQELRHVIHDNHPLNLQKLRFGCCVVCRKDCSSLWVYGCKVCGLYIHLDCLSEPNESLFPLSSETTSRGIPFAPPPPSPLPLIPYGFTVAYTVYPSYRLGYHHGYLYNNNYVNKHDEECFYGYAVPQALAPARERKLRKSIFSLVSSGGTGIVSSFIFG</sequence>
<dbReference type="AlphaFoldDB" id="A0A0A0KXA5"/>
<reference evidence="3 4" key="4">
    <citation type="journal article" date="2011" name="BMC Genomics">
        <title>RNA-Seq improves annotation of protein-coding genes in the cucumber genome.</title>
        <authorList>
            <person name="Li Z."/>
            <person name="Zhang Z."/>
            <person name="Yan P."/>
            <person name="Huang S."/>
            <person name="Fei Z."/>
            <person name="Lin K."/>
        </authorList>
    </citation>
    <scope>NUCLEOTIDE SEQUENCE [LARGE SCALE GENOMIC DNA]</scope>
    <source>
        <strain evidence="4">cv. 9930</strain>
    </source>
</reference>
<protein>
    <recommendedName>
        <fullName evidence="2">DC1 domain-containing protein</fullName>
    </recommendedName>
</protein>
<feature type="domain" description="DC1" evidence="2">
    <location>
        <begin position="15"/>
        <end position="59"/>
    </location>
</feature>
<dbReference type="OrthoDB" id="945197at2759"/>
<dbReference type="InterPro" id="IPR004146">
    <property type="entry name" value="DC1"/>
</dbReference>
<dbReference type="KEGG" id="csv:101203482"/>
<dbReference type="EMBL" id="CM002925">
    <property type="protein sequence ID" value="KGN54285.1"/>
    <property type="molecule type" value="Genomic_DNA"/>
</dbReference>
<name>A0A0A0KXA5_CUCSA</name>
<gene>
    <name evidence="3" type="ORF">Csa_4G296870</name>
</gene>
<feature type="domain" description="DC1" evidence="2">
    <location>
        <begin position="70"/>
        <end position="114"/>
    </location>
</feature>
<evidence type="ECO:0000313" key="3">
    <source>
        <dbReference type="EMBL" id="KGN54285.1"/>
    </source>
</evidence>
<reference evidence="3 4" key="2">
    <citation type="journal article" date="2009" name="PLoS ONE">
        <title>An integrated genetic and cytogenetic map of the cucumber genome.</title>
        <authorList>
            <person name="Ren Y."/>
            <person name="Zhang Z."/>
            <person name="Liu J."/>
            <person name="Staub J.E."/>
            <person name="Han Y."/>
            <person name="Cheng Z."/>
            <person name="Li X."/>
            <person name="Lu J."/>
            <person name="Miao H."/>
            <person name="Kang H."/>
            <person name="Xie B."/>
            <person name="Gu X."/>
            <person name="Wang X."/>
            <person name="Du Y."/>
            <person name="Jin W."/>
            <person name="Huang S."/>
        </authorList>
    </citation>
    <scope>NUCLEOTIDE SEQUENCE [LARGE SCALE GENOMIC DNA]</scope>
    <source>
        <strain evidence="4">cv. 9930</strain>
    </source>
</reference>
<evidence type="ECO:0000256" key="1">
    <source>
        <dbReference type="ARBA" id="ARBA00022737"/>
    </source>
</evidence>
<dbReference type="InterPro" id="IPR046349">
    <property type="entry name" value="C1-like_sf"/>
</dbReference>
<dbReference type="OMA" id="HELCANC"/>
<dbReference type="Pfam" id="PF03107">
    <property type="entry name" value="C1_2"/>
    <property type="match status" value="2"/>
</dbReference>
<dbReference type="eggNOG" id="ENOG502RYP3">
    <property type="taxonomic scope" value="Eukaryota"/>
</dbReference>
<evidence type="ECO:0000259" key="2">
    <source>
        <dbReference type="Pfam" id="PF03107"/>
    </source>
</evidence>
<organism evidence="3 4">
    <name type="scientific">Cucumis sativus</name>
    <name type="common">Cucumber</name>
    <dbReference type="NCBI Taxonomy" id="3659"/>
    <lineage>
        <taxon>Eukaryota</taxon>
        <taxon>Viridiplantae</taxon>
        <taxon>Streptophyta</taxon>
        <taxon>Embryophyta</taxon>
        <taxon>Tracheophyta</taxon>
        <taxon>Spermatophyta</taxon>
        <taxon>Magnoliopsida</taxon>
        <taxon>eudicotyledons</taxon>
        <taxon>Gunneridae</taxon>
        <taxon>Pentapetalae</taxon>
        <taxon>rosids</taxon>
        <taxon>fabids</taxon>
        <taxon>Cucurbitales</taxon>
        <taxon>Cucurbitaceae</taxon>
        <taxon>Benincaseae</taxon>
        <taxon>Cucumis</taxon>
    </lineage>
</organism>
<dbReference type="Proteomes" id="UP000029981">
    <property type="component" value="Chromosome 4"/>
</dbReference>
<dbReference type="STRING" id="3659.A0A0A0KXA5"/>
<evidence type="ECO:0000313" key="4">
    <source>
        <dbReference type="Proteomes" id="UP000029981"/>
    </source>
</evidence>
<reference evidence="3 4" key="3">
    <citation type="journal article" date="2010" name="BMC Genomics">
        <title>Transcriptome sequencing and comparative analysis of cucumber flowers with different sex types.</title>
        <authorList>
            <person name="Guo S."/>
            <person name="Zheng Y."/>
            <person name="Joung J.G."/>
            <person name="Liu S."/>
            <person name="Zhang Z."/>
            <person name="Crasta O.R."/>
            <person name="Sobral B.W."/>
            <person name="Xu Y."/>
            <person name="Huang S."/>
            <person name="Fei Z."/>
        </authorList>
    </citation>
    <scope>NUCLEOTIDE SEQUENCE [LARGE SCALE GENOMIC DNA]</scope>
    <source>
        <strain evidence="4">cv. 9930</strain>
    </source>
</reference>
<dbReference type="SUPFAM" id="SSF57889">
    <property type="entry name" value="Cysteine-rich domain"/>
    <property type="match status" value="2"/>
</dbReference>
<reference evidence="3 4" key="1">
    <citation type="journal article" date="2009" name="Nat. Genet.">
        <title>The genome of the cucumber, Cucumis sativus L.</title>
        <authorList>
            <person name="Huang S."/>
            <person name="Li R."/>
            <person name="Zhang Z."/>
            <person name="Li L."/>
            <person name="Gu X."/>
            <person name="Fan W."/>
            <person name="Lucas W.J."/>
            <person name="Wang X."/>
            <person name="Xie B."/>
            <person name="Ni P."/>
            <person name="Ren Y."/>
            <person name="Zhu H."/>
            <person name="Li J."/>
            <person name="Lin K."/>
            <person name="Jin W."/>
            <person name="Fei Z."/>
            <person name="Li G."/>
            <person name="Staub J."/>
            <person name="Kilian A."/>
            <person name="van der Vossen E.A."/>
            <person name="Wu Y."/>
            <person name="Guo J."/>
            <person name="He J."/>
            <person name="Jia Z."/>
            <person name="Ren Y."/>
            <person name="Tian G."/>
            <person name="Lu Y."/>
            <person name="Ruan J."/>
            <person name="Qian W."/>
            <person name="Wang M."/>
            <person name="Huang Q."/>
            <person name="Li B."/>
            <person name="Xuan Z."/>
            <person name="Cao J."/>
            <person name="Asan"/>
            <person name="Wu Z."/>
            <person name="Zhang J."/>
            <person name="Cai Q."/>
            <person name="Bai Y."/>
            <person name="Zhao B."/>
            <person name="Han Y."/>
            <person name="Li Y."/>
            <person name="Li X."/>
            <person name="Wang S."/>
            <person name="Shi Q."/>
            <person name="Liu S."/>
            <person name="Cho W.K."/>
            <person name="Kim J.Y."/>
            <person name="Xu Y."/>
            <person name="Heller-Uszynska K."/>
            <person name="Miao H."/>
            <person name="Cheng Z."/>
            <person name="Zhang S."/>
            <person name="Wu J."/>
            <person name="Yang Y."/>
            <person name="Kang H."/>
            <person name="Li M."/>
            <person name="Liang H."/>
            <person name="Ren X."/>
            <person name="Shi Z."/>
            <person name="Wen M."/>
            <person name="Jian M."/>
            <person name="Yang H."/>
            <person name="Zhang G."/>
            <person name="Yang Z."/>
            <person name="Chen R."/>
            <person name="Liu S."/>
            <person name="Li J."/>
            <person name="Ma L."/>
            <person name="Liu H."/>
            <person name="Zhou Y."/>
            <person name="Zhao J."/>
            <person name="Fang X."/>
            <person name="Li G."/>
            <person name="Fang L."/>
            <person name="Li Y."/>
            <person name="Liu D."/>
            <person name="Zheng H."/>
            <person name="Zhang Y."/>
            <person name="Qin N."/>
            <person name="Li Z."/>
            <person name="Yang G."/>
            <person name="Yang S."/>
            <person name="Bolund L."/>
            <person name="Kristiansen K."/>
            <person name="Zheng H."/>
            <person name="Li S."/>
            <person name="Zhang X."/>
            <person name="Yang H."/>
            <person name="Wang J."/>
            <person name="Sun R."/>
            <person name="Zhang B."/>
            <person name="Jiang S."/>
            <person name="Wang J."/>
            <person name="Du Y."/>
            <person name="Li S."/>
        </authorList>
    </citation>
    <scope>NUCLEOTIDE SEQUENCE [LARGE SCALE GENOMIC DNA]</scope>
    <source>
        <strain evidence="4">cv. 9930</strain>
    </source>
</reference>
<dbReference type="PANTHER" id="PTHR47841">
    <property type="entry name" value="DIACYLGLYCEROL KINASE THETA-LIKE-RELATED"/>
    <property type="match status" value="1"/>
</dbReference>
<keyword evidence="4" id="KW-1185">Reference proteome</keyword>
<proteinExistence type="predicted"/>
<keyword evidence="1" id="KW-0677">Repeat</keyword>
<accession>A0A0A0KXA5</accession>
<dbReference type="PANTHER" id="PTHR47841:SF7">
    <property type="entry name" value="CYSTEINE_HISTIDINE-RICH C1 DOMAIN PROTEIN"/>
    <property type="match status" value="1"/>
</dbReference>